<sequence>MANDLMIKENINNLFNSNLELMEFTKKITQQKNKIIIFLTLAIFLTLYSPIPTILIWFKSFEKVYINILISGLFLALTVFGVVLFIMSFLKYKAFKKVNIKTKLINILLKDNFLNNVYKSSFYKNIKNWNINEFHLNILNETTIFNKTKTSIEKNYLVPQIEKIKNLNCISFIYKDHKVKFYIDNPIKFLKEQDKNKEDYFNKDIYISSAIILIDNILFNKEYDDVILYNKSWKKNFYKTNYNDFDKKYCINLKQDDARAKNFLKEEYIKAWATLSYDKLYSIGVKKNIYANIFQVSQVQYFNQIGLIDFENFITIKNLKNKLIKKVQLDLNMLSNLFSYLKIFY</sequence>
<dbReference type="RefSeq" id="WP_156005549.1">
    <property type="nucleotide sequence ID" value="NZ_CP046276.1"/>
</dbReference>
<dbReference type="Proteomes" id="UP000424468">
    <property type="component" value="Chromosome"/>
</dbReference>
<proteinExistence type="predicted"/>
<dbReference type="KEGG" id="stab:STABA_v1c01450"/>
<evidence type="ECO:0000313" key="2">
    <source>
        <dbReference type="EMBL" id="QGS51512.1"/>
    </source>
</evidence>
<evidence type="ECO:0000256" key="1">
    <source>
        <dbReference type="SAM" id="Phobius"/>
    </source>
</evidence>
<feature type="transmembrane region" description="Helical" evidence="1">
    <location>
        <begin position="35"/>
        <end position="58"/>
    </location>
</feature>
<organism evidence="2 3">
    <name type="scientific">Spiroplasma tabanidicola</name>
    <dbReference type="NCBI Taxonomy" id="324079"/>
    <lineage>
        <taxon>Bacteria</taxon>
        <taxon>Bacillati</taxon>
        <taxon>Mycoplasmatota</taxon>
        <taxon>Mollicutes</taxon>
        <taxon>Entomoplasmatales</taxon>
        <taxon>Spiroplasmataceae</taxon>
        <taxon>Spiroplasma</taxon>
    </lineage>
</organism>
<keyword evidence="1" id="KW-0472">Membrane</keyword>
<feature type="transmembrane region" description="Helical" evidence="1">
    <location>
        <begin position="64"/>
        <end position="90"/>
    </location>
</feature>
<gene>
    <name evidence="2" type="ORF">STABA_v1c01450</name>
</gene>
<keyword evidence="1" id="KW-0812">Transmembrane</keyword>
<protein>
    <recommendedName>
        <fullName evidence="4">DUF3137 domain-containing protein</fullName>
    </recommendedName>
</protein>
<name>A0A6I6CBP8_9MOLU</name>
<dbReference type="OrthoDB" id="389876at2"/>
<dbReference type="AlphaFoldDB" id="A0A6I6CBP8"/>
<evidence type="ECO:0000313" key="3">
    <source>
        <dbReference type="Proteomes" id="UP000424468"/>
    </source>
</evidence>
<reference evidence="2 3" key="1">
    <citation type="submission" date="2019-11" db="EMBL/GenBank/DDBJ databases">
        <title>Complete genome sequence of Spiroplasma tabanidicola TAUS-1 (DSM 22603).</title>
        <authorList>
            <person name="Huang C.-T."/>
            <person name="Lin Y.-C."/>
            <person name="Kuo C.-H."/>
        </authorList>
    </citation>
    <scope>NUCLEOTIDE SEQUENCE [LARGE SCALE GENOMIC DNA]</scope>
    <source>
        <strain evidence="2 3">TAUS-1</strain>
    </source>
</reference>
<keyword evidence="1" id="KW-1133">Transmembrane helix</keyword>
<accession>A0A6I6CBP8</accession>
<evidence type="ECO:0008006" key="4">
    <source>
        <dbReference type="Google" id="ProtNLM"/>
    </source>
</evidence>
<keyword evidence="3" id="KW-1185">Reference proteome</keyword>
<dbReference type="EMBL" id="CP046276">
    <property type="protein sequence ID" value="QGS51512.1"/>
    <property type="molecule type" value="Genomic_DNA"/>
</dbReference>